<dbReference type="InterPro" id="IPR036291">
    <property type="entry name" value="NAD(P)-bd_dom_sf"/>
</dbReference>
<dbReference type="Gene3D" id="3.90.25.10">
    <property type="entry name" value="UDP-galactose 4-epimerase, domain 1"/>
    <property type="match status" value="1"/>
</dbReference>
<organism evidence="8 9">
    <name type="scientific">Bizionia hallyeonensis</name>
    <dbReference type="NCBI Taxonomy" id="1123757"/>
    <lineage>
        <taxon>Bacteria</taxon>
        <taxon>Pseudomonadati</taxon>
        <taxon>Bacteroidota</taxon>
        <taxon>Flavobacteriia</taxon>
        <taxon>Flavobacteriales</taxon>
        <taxon>Flavobacteriaceae</taxon>
        <taxon>Bizionia</taxon>
    </lineage>
</organism>
<dbReference type="EMBL" id="JBHSLA010000001">
    <property type="protein sequence ID" value="MFC5194208.1"/>
    <property type="molecule type" value="Genomic_DNA"/>
</dbReference>
<dbReference type="Gene3D" id="3.40.50.720">
    <property type="entry name" value="NAD(P)-binding Rossmann-like Domain"/>
    <property type="match status" value="1"/>
</dbReference>
<dbReference type="InterPro" id="IPR029903">
    <property type="entry name" value="RmlD-like-bd"/>
</dbReference>
<evidence type="ECO:0000256" key="6">
    <source>
        <dbReference type="RuleBase" id="RU364082"/>
    </source>
</evidence>
<dbReference type="Pfam" id="PF04321">
    <property type="entry name" value="RmlD_sub_bind"/>
    <property type="match status" value="1"/>
</dbReference>
<evidence type="ECO:0000256" key="3">
    <source>
        <dbReference type="ARBA" id="ARBA00012929"/>
    </source>
</evidence>
<dbReference type="GO" id="GO:0008831">
    <property type="term" value="F:dTDP-4-dehydrorhamnose reductase activity"/>
    <property type="evidence" value="ECO:0007669"/>
    <property type="project" value="UniProtKB-EC"/>
</dbReference>
<evidence type="ECO:0000256" key="1">
    <source>
        <dbReference type="ARBA" id="ARBA00004781"/>
    </source>
</evidence>
<reference evidence="9" key="1">
    <citation type="journal article" date="2019" name="Int. J. Syst. Evol. Microbiol.">
        <title>The Global Catalogue of Microorganisms (GCM) 10K type strain sequencing project: providing services to taxonomists for standard genome sequencing and annotation.</title>
        <authorList>
            <consortium name="The Broad Institute Genomics Platform"/>
            <consortium name="The Broad Institute Genome Sequencing Center for Infectious Disease"/>
            <person name="Wu L."/>
            <person name="Ma J."/>
        </authorList>
    </citation>
    <scope>NUCLEOTIDE SEQUENCE [LARGE SCALE GENOMIC DNA]</scope>
    <source>
        <strain evidence="9">JCM 17978</strain>
    </source>
</reference>
<keyword evidence="9" id="KW-1185">Reference proteome</keyword>
<comment type="pathway">
    <text evidence="1 6">Carbohydrate biosynthesis; dTDP-L-rhamnose biosynthesis.</text>
</comment>
<dbReference type="EC" id="1.1.1.133" evidence="3 6"/>
<dbReference type="SUPFAM" id="SSF51735">
    <property type="entry name" value="NAD(P)-binding Rossmann-fold domains"/>
    <property type="match status" value="1"/>
</dbReference>
<dbReference type="CDD" id="cd05254">
    <property type="entry name" value="dTDP_HR_like_SDR_e"/>
    <property type="match status" value="1"/>
</dbReference>
<dbReference type="InterPro" id="IPR005913">
    <property type="entry name" value="dTDP_dehydrorham_reduct"/>
</dbReference>
<name>A0ABW0C4R3_9FLAO</name>
<sequence length="288" mass="32640">MKTEVLITGSNGQLGKTVFALHQGNNYKALNFTFTTKATLDISNQEQVDRYFQSNNFNYCINCAAYTAVDRAEEEKEEAFLINAIGARNLAEVCKKYGVILIHISTDFVFDGSKKEPYSETDIPNPINVYGASKLQGERNIQSILENYFIIRTSWLYSEFGNNFVKTMLRLGAEKEELHVVNDQIGSPTYAQDLVEVVLEIIISGNKKFGLYHFSNKGAISWFEFAQAVFKFGQISIKLNSIQTKNYPTPARRPKNSVLESSKIETAFKITTADWKNGLHQVIAKYYE</sequence>
<comment type="caution">
    <text evidence="8">The sequence shown here is derived from an EMBL/GenBank/DDBJ whole genome shotgun (WGS) entry which is preliminary data.</text>
</comment>
<evidence type="ECO:0000313" key="9">
    <source>
        <dbReference type="Proteomes" id="UP001596162"/>
    </source>
</evidence>
<evidence type="ECO:0000259" key="7">
    <source>
        <dbReference type="Pfam" id="PF04321"/>
    </source>
</evidence>
<accession>A0ABW0C4R3</accession>
<dbReference type="PANTHER" id="PTHR10491:SF4">
    <property type="entry name" value="METHIONINE ADENOSYLTRANSFERASE 2 SUBUNIT BETA"/>
    <property type="match status" value="1"/>
</dbReference>
<dbReference type="PANTHER" id="PTHR10491">
    <property type="entry name" value="DTDP-4-DEHYDRORHAMNOSE REDUCTASE"/>
    <property type="match status" value="1"/>
</dbReference>
<dbReference type="NCBIfam" id="TIGR01214">
    <property type="entry name" value="rmlD"/>
    <property type="match status" value="1"/>
</dbReference>
<feature type="domain" description="RmlD-like substrate binding" evidence="7">
    <location>
        <begin position="4"/>
        <end position="287"/>
    </location>
</feature>
<evidence type="ECO:0000313" key="8">
    <source>
        <dbReference type="EMBL" id="MFC5194208.1"/>
    </source>
</evidence>
<evidence type="ECO:0000256" key="2">
    <source>
        <dbReference type="ARBA" id="ARBA00010944"/>
    </source>
</evidence>
<comment type="function">
    <text evidence="6">Catalyzes the reduction of dTDP-6-deoxy-L-lyxo-4-hexulose to yield dTDP-L-rhamnose.</text>
</comment>
<dbReference type="Proteomes" id="UP001596162">
    <property type="component" value="Unassembled WGS sequence"/>
</dbReference>
<proteinExistence type="inferred from homology"/>
<evidence type="ECO:0000256" key="4">
    <source>
        <dbReference type="ARBA" id="ARBA00017099"/>
    </source>
</evidence>
<comment type="similarity">
    <text evidence="2 6">Belongs to the dTDP-4-dehydrorhamnose reductase family.</text>
</comment>
<comment type="catalytic activity">
    <reaction evidence="5">
        <text>dTDP-beta-L-rhamnose + NADP(+) = dTDP-4-dehydro-beta-L-rhamnose + NADPH + H(+)</text>
        <dbReference type="Rhea" id="RHEA:21796"/>
        <dbReference type="ChEBI" id="CHEBI:15378"/>
        <dbReference type="ChEBI" id="CHEBI:57510"/>
        <dbReference type="ChEBI" id="CHEBI:57783"/>
        <dbReference type="ChEBI" id="CHEBI:58349"/>
        <dbReference type="ChEBI" id="CHEBI:62830"/>
        <dbReference type="EC" id="1.1.1.133"/>
    </reaction>
</comment>
<gene>
    <name evidence="8" type="primary">rfbD</name>
    <name evidence="8" type="ORF">ACFPH8_02590</name>
</gene>
<dbReference type="RefSeq" id="WP_376858343.1">
    <property type="nucleotide sequence ID" value="NZ_JBHSLA010000001.1"/>
</dbReference>
<keyword evidence="6" id="KW-0521">NADP</keyword>
<evidence type="ECO:0000256" key="5">
    <source>
        <dbReference type="ARBA" id="ARBA00048200"/>
    </source>
</evidence>
<keyword evidence="6 8" id="KW-0560">Oxidoreductase</keyword>
<protein>
    <recommendedName>
        <fullName evidence="4 6">dTDP-4-dehydrorhamnose reductase</fullName>
        <ecNumber evidence="3 6">1.1.1.133</ecNumber>
    </recommendedName>
</protein>